<feature type="compositionally biased region" description="Polar residues" evidence="1">
    <location>
        <begin position="161"/>
        <end position="181"/>
    </location>
</feature>
<sequence>MSSTQMDHVQPSSHSTTKRITYKFHSSNMTPSMNTPSSNAQPYMFNFKSSLPNVMSSPIEGIRKKKKDQFQYASPTSSTTTSVVSSSSSSPLQKSNVKDTSKGNLTAGNTTRECLFYVQTCQTDTRGKLIVKRNREPSSSMKGRRRSPPPLTNVNLPNVNFSSPVSQENSTQLQKPQTLSTSTVSTAPLNYVPDYSNFVNSFKIDNRQPSPSNVNYQHHSMQQNQLLQEELKLLPSVRELLNQSASMTSASCHQQNSHTAMLPCVNDLISHGFQFTQSSSIFTL</sequence>
<evidence type="ECO:0000256" key="1">
    <source>
        <dbReference type="SAM" id="MobiDB-lite"/>
    </source>
</evidence>
<dbReference type="GeneID" id="68107207"/>
<feature type="region of interest" description="Disordered" evidence="1">
    <location>
        <begin position="1"/>
        <end position="20"/>
    </location>
</feature>
<dbReference type="EMBL" id="PYSW02000097">
    <property type="protein sequence ID" value="KAG2370599.1"/>
    <property type="molecule type" value="Genomic_DNA"/>
</dbReference>
<feature type="compositionally biased region" description="Low complexity" evidence="1">
    <location>
        <begin position="74"/>
        <end position="91"/>
    </location>
</feature>
<accession>A0AA88KB36</accession>
<proteinExistence type="predicted"/>
<protein>
    <submittedName>
        <fullName evidence="2">Uncharacterized protein</fullName>
    </submittedName>
</protein>
<feature type="compositionally biased region" description="Polar residues" evidence="1">
    <location>
        <begin position="1"/>
        <end position="15"/>
    </location>
</feature>
<feature type="region of interest" description="Disordered" evidence="1">
    <location>
        <begin position="128"/>
        <end position="181"/>
    </location>
</feature>
<dbReference type="AlphaFoldDB" id="A0AA88KB36"/>
<feature type="region of interest" description="Disordered" evidence="1">
    <location>
        <begin position="66"/>
        <end position="106"/>
    </location>
</feature>
<keyword evidence="3" id="KW-1185">Reference proteome</keyword>
<comment type="caution">
    <text evidence="2">The sequence shown here is derived from an EMBL/GenBank/DDBJ whole genome shotgun (WGS) entry which is preliminary data.</text>
</comment>
<organism evidence="2 3">
    <name type="scientific">Naegleria lovaniensis</name>
    <name type="common">Amoeba</name>
    <dbReference type="NCBI Taxonomy" id="51637"/>
    <lineage>
        <taxon>Eukaryota</taxon>
        <taxon>Discoba</taxon>
        <taxon>Heterolobosea</taxon>
        <taxon>Tetramitia</taxon>
        <taxon>Eutetramitia</taxon>
        <taxon>Vahlkampfiidae</taxon>
        <taxon>Naegleria</taxon>
    </lineage>
</organism>
<dbReference type="Proteomes" id="UP000816034">
    <property type="component" value="Unassembled WGS sequence"/>
</dbReference>
<evidence type="ECO:0000313" key="2">
    <source>
        <dbReference type="EMBL" id="KAG2370599.1"/>
    </source>
</evidence>
<gene>
    <name evidence="2" type="ORF">C9374_014754</name>
</gene>
<dbReference type="RefSeq" id="XP_044541463.1">
    <property type="nucleotide sequence ID" value="XM_044690776.1"/>
</dbReference>
<evidence type="ECO:0000313" key="3">
    <source>
        <dbReference type="Proteomes" id="UP000816034"/>
    </source>
</evidence>
<name>A0AA88KB36_NAELO</name>
<reference evidence="2 3" key="1">
    <citation type="journal article" date="2018" name="BMC Genomics">
        <title>The genome of Naegleria lovaniensis, the basis for a comparative approach to unravel pathogenicity factors of the human pathogenic amoeba N. fowleri.</title>
        <authorList>
            <person name="Liechti N."/>
            <person name="Schurch N."/>
            <person name="Bruggmann R."/>
            <person name="Wittwer M."/>
        </authorList>
    </citation>
    <scope>NUCLEOTIDE SEQUENCE [LARGE SCALE GENOMIC DNA]</scope>
    <source>
        <strain evidence="2 3">ATCC 30569</strain>
    </source>
</reference>